<keyword evidence="3" id="KW-1185">Reference proteome</keyword>
<dbReference type="EMBL" id="CP003167">
    <property type="protein sequence ID" value="AGB01095.1"/>
    <property type="molecule type" value="Genomic_DNA"/>
</dbReference>
<dbReference type="HOGENOM" id="CLU_1673994_0_0_2"/>
<reference evidence="2 3" key="2">
    <citation type="journal article" date="2014" name="Genome Announc.">
        <title>Complete Genome Sequence of Methanoregula formicica SMSPT, a Mesophilic Hydrogenotrophic Methanogen Isolated from a Methanogenic Upflow Anaerobic Sludge Blanket Reactor.</title>
        <authorList>
            <person name="Yamamoto K."/>
            <person name="Tamaki H."/>
            <person name="Cadillo-Quiroz H."/>
            <person name="Imachi H."/>
            <person name="Kyrpides N."/>
            <person name="Woyke T."/>
            <person name="Goodwin L."/>
            <person name="Zinder S.H."/>
            <person name="Kamagata Y."/>
            <person name="Liu W.T."/>
        </authorList>
    </citation>
    <scope>NUCLEOTIDE SEQUENCE [LARGE SCALE GENOMIC DNA]</scope>
    <source>
        <strain evidence="3">DSM 22288 / NBRC 105244 / SMSP</strain>
    </source>
</reference>
<dbReference type="AlphaFoldDB" id="L0HAR1"/>
<evidence type="ECO:0000313" key="3">
    <source>
        <dbReference type="Proteomes" id="UP000010824"/>
    </source>
</evidence>
<dbReference type="GeneID" id="14308351"/>
<dbReference type="STRING" id="593750.Metfor_0007"/>
<dbReference type="Proteomes" id="UP000010824">
    <property type="component" value="Chromosome"/>
</dbReference>
<sequence length="157" mass="16326">MQEIRLSLRKRAFPSEGRARLNAAHLPELGITEGEQADLVNEATGASVTVTIVADTLVLEGQVRVSAEDLTALGLSENETVLVRKSPPLDEKIKRAAGEAGVVARKGADSLDRALTKAAGDVKAGAGKATETIGTAAKKTADGVRDVARKVSGKDEL</sequence>
<dbReference type="eggNOG" id="arCOG04224">
    <property type="taxonomic scope" value="Archaea"/>
</dbReference>
<accession>L0HAR1</accession>
<dbReference type="InParanoid" id="L0HAR1"/>
<dbReference type="SMART" id="SM01073">
    <property type="entry name" value="CDC48_N"/>
    <property type="match status" value="1"/>
</dbReference>
<feature type="domain" description="CDC48 N-terminal subdomain" evidence="1">
    <location>
        <begin position="7"/>
        <end position="88"/>
    </location>
</feature>
<dbReference type="InterPro" id="IPR003338">
    <property type="entry name" value="CDC4_N-term_subdom"/>
</dbReference>
<dbReference type="KEGG" id="mfo:Metfor_0007"/>
<proteinExistence type="predicted"/>
<gene>
    <name evidence="2" type="ordered locus">Metfor_0007</name>
</gene>
<organism evidence="2 3">
    <name type="scientific">Methanoregula formicica (strain DSM 22288 / NBRC 105244 / SMSP)</name>
    <dbReference type="NCBI Taxonomy" id="593750"/>
    <lineage>
        <taxon>Archaea</taxon>
        <taxon>Methanobacteriati</taxon>
        <taxon>Methanobacteriota</taxon>
        <taxon>Stenosarchaea group</taxon>
        <taxon>Methanomicrobia</taxon>
        <taxon>Methanomicrobiales</taxon>
        <taxon>Methanoregulaceae</taxon>
        <taxon>Methanoregula</taxon>
    </lineage>
</organism>
<dbReference type="OrthoDB" id="116581at2157"/>
<evidence type="ECO:0000259" key="1">
    <source>
        <dbReference type="SMART" id="SM01073"/>
    </source>
</evidence>
<reference evidence="3" key="1">
    <citation type="submission" date="2011-12" db="EMBL/GenBank/DDBJ databases">
        <title>Complete sequence of Methanoregula formicicum SMSP.</title>
        <authorList>
            <person name="Lucas S."/>
            <person name="Han J."/>
            <person name="Lapidus A."/>
            <person name="Cheng J.-F."/>
            <person name="Goodwin L."/>
            <person name="Pitluck S."/>
            <person name="Peters L."/>
            <person name="Ovchinnikova G."/>
            <person name="Teshima H."/>
            <person name="Detter J.C."/>
            <person name="Han C."/>
            <person name="Tapia R."/>
            <person name="Land M."/>
            <person name="Hauser L."/>
            <person name="Kyrpides N."/>
            <person name="Ivanova N."/>
            <person name="Pagani I."/>
            <person name="Imachi H."/>
            <person name="Tamaki H."/>
            <person name="Sekiguchi Y."/>
            <person name="Kamagata Y."/>
            <person name="Cadillo-Quiroz H."/>
            <person name="Zinder S."/>
            <person name="Liu W.-T."/>
            <person name="Woyke T."/>
        </authorList>
    </citation>
    <scope>NUCLEOTIDE SEQUENCE [LARGE SCALE GENOMIC DNA]</scope>
    <source>
        <strain evidence="3">DSM 22288 / NBRC 105244 / SMSP</strain>
    </source>
</reference>
<dbReference type="RefSeq" id="WP_015284059.1">
    <property type="nucleotide sequence ID" value="NC_019943.1"/>
</dbReference>
<protein>
    <recommendedName>
        <fullName evidence="1">CDC48 N-terminal subdomain domain-containing protein</fullName>
    </recommendedName>
</protein>
<name>L0HAR1_METFS</name>
<evidence type="ECO:0000313" key="2">
    <source>
        <dbReference type="EMBL" id="AGB01095.1"/>
    </source>
</evidence>